<reference evidence="1 2" key="1">
    <citation type="submission" date="2018-04" db="EMBL/GenBank/DDBJ databases">
        <authorList>
            <person name="Vogel A."/>
        </authorList>
    </citation>
    <scope>NUCLEOTIDE SEQUENCE [LARGE SCALE GENOMIC DNA]</scope>
</reference>
<proteinExistence type="predicted"/>
<keyword evidence="2" id="KW-1185">Reference proteome</keyword>
<sequence>MVVTTRSQAKKAEKLGVSESKFESGEINEKTWRDWMTNWAVMHKARELWIQEIFCEKQRAENPALLRTHKLRYVARREWDSIADTEKAPFITKALDALAPGPVLAGALTRKVVKKTSKQTRESEYCHACASFREDFYGSHFMTHSDYKLTEEVRDAASRTWASLDEGARAAYFAEGKKREADSDEVFEYLQHNETYKARLLSYMF</sequence>
<dbReference type="Proteomes" id="UP000595140">
    <property type="component" value="Unassembled WGS sequence"/>
</dbReference>
<accession>A0A484MSY5</accession>
<protein>
    <submittedName>
        <fullName evidence="1">Uncharacterized protein</fullName>
    </submittedName>
</protein>
<dbReference type="AlphaFoldDB" id="A0A484MSY5"/>
<name>A0A484MSY5_9ASTE</name>
<gene>
    <name evidence="1" type="ORF">CCAM_LOCUS33697</name>
</gene>
<evidence type="ECO:0000313" key="2">
    <source>
        <dbReference type="Proteomes" id="UP000595140"/>
    </source>
</evidence>
<evidence type="ECO:0000313" key="1">
    <source>
        <dbReference type="EMBL" id="VFQ91921.1"/>
    </source>
</evidence>
<organism evidence="1 2">
    <name type="scientific">Cuscuta campestris</name>
    <dbReference type="NCBI Taxonomy" id="132261"/>
    <lineage>
        <taxon>Eukaryota</taxon>
        <taxon>Viridiplantae</taxon>
        <taxon>Streptophyta</taxon>
        <taxon>Embryophyta</taxon>
        <taxon>Tracheophyta</taxon>
        <taxon>Spermatophyta</taxon>
        <taxon>Magnoliopsida</taxon>
        <taxon>eudicotyledons</taxon>
        <taxon>Gunneridae</taxon>
        <taxon>Pentapetalae</taxon>
        <taxon>asterids</taxon>
        <taxon>lamiids</taxon>
        <taxon>Solanales</taxon>
        <taxon>Convolvulaceae</taxon>
        <taxon>Cuscuteae</taxon>
        <taxon>Cuscuta</taxon>
        <taxon>Cuscuta subgen. Grammica</taxon>
        <taxon>Cuscuta sect. Cleistogrammica</taxon>
    </lineage>
</organism>
<dbReference type="EMBL" id="OOIL02004480">
    <property type="protein sequence ID" value="VFQ91921.1"/>
    <property type="molecule type" value="Genomic_DNA"/>
</dbReference>